<dbReference type="Proteomes" id="UP001527882">
    <property type="component" value="Unassembled WGS sequence"/>
</dbReference>
<accession>A0ABT4QJK1</accession>
<evidence type="ECO:0000313" key="1">
    <source>
        <dbReference type="EMBL" id="MCZ8517058.1"/>
    </source>
</evidence>
<dbReference type="RefSeq" id="WP_269885593.1">
    <property type="nucleotide sequence ID" value="NZ_JAQAGZ010000031.1"/>
</dbReference>
<evidence type="ECO:0000313" key="2">
    <source>
        <dbReference type="Proteomes" id="UP001527882"/>
    </source>
</evidence>
<comment type="caution">
    <text evidence="1">The sequence shown here is derived from an EMBL/GenBank/DDBJ whole genome shotgun (WGS) entry which is preliminary data.</text>
</comment>
<reference evidence="1 2" key="1">
    <citation type="submission" date="2022-12" db="EMBL/GenBank/DDBJ databases">
        <title>Draft genome sequence of Paenibacillus sp. dW9.</title>
        <authorList>
            <person name="Choi E.-W."/>
            <person name="Kim D.-U."/>
        </authorList>
    </citation>
    <scope>NUCLEOTIDE SEQUENCE [LARGE SCALE GENOMIC DNA]</scope>
    <source>
        <strain evidence="2">dW9</strain>
    </source>
</reference>
<organism evidence="1 2">
    <name type="scientific">Paenibacillus gyeongsangnamensis</name>
    <dbReference type="NCBI Taxonomy" id="3388067"/>
    <lineage>
        <taxon>Bacteria</taxon>
        <taxon>Bacillati</taxon>
        <taxon>Bacillota</taxon>
        <taxon>Bacilli</taxon>
        <taxon>Bacillales</taxon>
        <taxon>Paenibacillaceae</taxon>
        <taxon>Paenibacillus</taxon>
    </lineage>
</organism>
<dbReference type="EMBL" id="JAQAGZ010000031">
    <property type="protein sequence ID" value="MCZ8517058.1"/>
    <property type="molecule type" value="Genomic_DNA"/>
</dbReference>
<name>A0ABT4QJK1_9BACL</name>
<keyword evidence="2" id="KW-1185">Reference proteome</keyword>
<proteinExistence type="predicted"/>
<gene>
    <name evidence="1" type="ORF">O9H85_32845</name>
</gene>
<sequence length="162" mass="18495">MGNKALEQLLFIENQCANAQDAIIIRLLMEGVEVHEIVYLTNDSLDPDSRVLTIKNHSGITIRKILLTTKCVELFQNAANQSIYILNNGYNPISKTSINLRDSHFLIKVSFQDYIANECMITEMDSVILRAIYTRLKRLAEFFSCPELIHLTTVKLEEKAYA</sequence>
<protein>
    <submittedName>
        <fullName evidence="1">Uncharacterized protein</fullName>
    </submittedName>
</protein>